<sequence>VVGKIIKIAGPVVVAEGMKG</sequence>
<organism>
    <name type="scientific">Methanococcus voltae</name>
    <dbReference type="NCBI Taxonomy" id="2188"/>
    <lineage>
        <taxon>Archaea</taxon>
        <taxon>Methanobacteriati</taxon>
        <taxon>Methanobacteriota</taxon>
        <taxon>Methanomada group</taxon>
        <taxon>Methanococci</taxon>
        <taxon>Methanococcales</taxon>
        <taxon>Methanococcaceae</taxon>
        <taxon>Methanococcus</taxon>
    </lineage>
</organism>
<keyword id="KW-0903">Direct protein sequencing</keyword>
<proteinExistence type="evidence at protein level"/>
<name>Q9UWL5_METVO</name>
<dbReference type="AlphaFoldDB" id="Q9UWL5"/>
<protein>
    <submittedName>
        <fullName>Membrane-associated ATPase alpha subunit</fullName>
    </submittedName>
</protein>
<reference key="1">
    <citation type="journal article" date="1993" name="J. Bacteriol.">
        <title>Characterization of a membrane-associated ATPase from Methanococcus voltae, a methanogenic member of the Archaea.</title>
        <authorList>
            <person name="Chen W."/>
            <person name="Konisky J."/>
        </authorList>
    </citation>
    <scope>PROTEIN SEQUENCE</scope>
</reference>
<accession>Q9UWL5</accession>